<evidence type="ECO:0000256" key="3">
    <source>
        <dbReference type="SAM" id="Phobius"/>
    </source>
</evidence>
<keyword evidence="3" id="KW-0472">Membrane</keyword>
<comment type="similarity">
    <text evidence="1">Belongs to the bacterial sugar transferase family.</text>
</comment>
<feature type="domain" description="Bacterial sugar transferase" evidence="4">
    <location>
        <begin position="11"/>
        <end position="181"/>
    </location>
</feature>
<comment type="caution">
    <text evidence="5">The sequence shown here is derived from an EMBL/GenBank/DDBJ whole genome shotgun (WGS) entry which is preliminary data.</text>
</comment>
<evidence type="ECO:0000259" key="4">
    <source>
        <dbReference type="Pfam" id="PF02397"/>
    </source>
</evidence>
<dbReference type="Proteomes" id="UP000262699">
    <property type="component" value="Unassembled WGS sequence"/>
</dbReference>
<evidence type="ECO:0000313" key="5">
    <source>
        <dbReference type="EMBL" id="HCB75230.1"/>
    </source>
</evidence>
<evidence type="ECO:0000256" key="1">
    <source>
        <dbReference type="ARBA" id="ARBA00006464"/>
    </source>
</evidence>
<keyword evidence="2" id="KW-0270">Exopolysaccharide synthesis</keyword>
<gene>
    <name evidence="5" type="ORF">DEP91_03530</name>
</gene>
<organism evidence="5 6">
    <name type="scientific">Sphingomonas bacterium</name>
    <dbReference type="NCBI Taxonomy" id="1895847"/>
    <lineage>
        <taxon>Bacteria</taxon>
        <taxon>Pseudomonadati</taxon>
        <taxon>Pseudomonadota</taxon>
        <taxon>Alphaproteobacteria</taxon>
        <taxon>Sphingomonadales</taxon>
        <taxon>Sphingomonadaceae</taxon>
        <taxon>Sphingomonas</taxon>
    </lineage>
</organism>
<protein>
    <submittedName>
        <fullName evidence="5">Lipid carrier--UDP-N-acetylgalactosaminyltransferase</fullName>
    </submittedName>
</protein>
<dbReference type="PANTHER" id="PTHR30576:SF10">
    <property type="entry name" value="SLL5057 PROTEIN"/>
    <property type="match status" value="1"/>
</dbReference>
<dbReference type="GO" id="GO:0016780">
    <property type="term" value="F:phosphotransferase activity, for other substituted phosphate groups"/>
    <property type="evidence" value="ECO:0007669"/>
    <property type="project" value="TreeGrafter"/>
</dbReference>
<reference evidence="5 6" key="1">
    <citation type="journal article" date="2018" name="Nat. Biotechnol.">
        <title>A standardized bacterial taxonomy based on genome phylogeny substantially revises the tree of life.</title>
        <authorList>
            <person name="Parks D.H."/>
            <person name="Chuvochina M."/>
            <person name="Waite D.W."/>
            <person name="Rinke C."/>
            <person name="Skarshewski A."/>
            <person name="Chaumeil P.A."/>
            <person name="Hugenholtz P."/>
        </authorList>
    </citation>
    <scope>NUCLEOTIDE SEQUENCE [LARGE SCALE GENOMIC DNA]</scope>
    <source>
        <strain evidence="5">UBA9015</strain>
    </source>
</reference>
<dbReference type="EMBL" id="DOYJ01000105">
    <property type="protein sequence ID" value="HCB75230.1"/>
    <property type="molecule type" value="Genomic_DNA"/>
</dbReference>
<proteinExistence type="inferred from homology"/>
<feature type="transmembrane region" description="Helical" evidence="3">
    <location>
        <begin position="16"/>
        <end position="39"/>
    </location>
</feature>
<dbReference type="AlphaFoldDB" id="A0A3D0W979"/>
<keyword evidence="5" id="KW-0808">Transferase</keyword>
<dbReference type="GO" id="GO:0000271">
    <property type="term" value="P:polysaccharide biosynthetic process"/>
    <property type="evidence" value="ECO:0007669"/>
    <property type="project" value="UniProtKB-KW"/>
</dbReference>
<dbReference type="PANTHER" id="PTHR30576">
    <property type="entry name" value="COLANIC BIOSYNTHESIS UDP-GLUCOSE LIPID CARRIER TRANSFERASE"/>
    <property type="match status" value="1"/>
</dbReference>
<dbReference type="Pfam" id="PF02397">
    <property type="entry name" value="Bac_transf"/>
    <property type="match status" value="1"/>
</dbReference>
<keyword evidence="3" id="KW-1133">Transmembrane helix</keyword>
<keyword evidence="3" id="KW-0812">Transmembrane</keyword>
<evidence type="ECO:0000256" key="2">
    <source>
        <dbReference type="ARBA" id="ARBA00023169"/>
    </source>
</evidence>
<accession>A0A3D0W979</accession>
<name>A0A3D0W979_9SPHN</name>
<evidence type="ECO:0000313" key="6">
    <source>
        <dbReference type="Proteomes" id="UP000262699"/>
    </source>
</evidence>
<dbReference type="InterPro" id="IPR003362">
    <property type="entry name" value="Bact_transf"/>
</dbReference>
<sequence>MQQDSVGSGGKRMFDLTLALLLAIPAALACGLAALVIWFDDRANPFFVQTRLGRDERPFRLVKLRTMRIGTGDRPSHETARGNITRTGALMRRTKLDELPQLWNVLCGDMSFVGPRPGLPSQIELAESRRRYGVDRLLPGITGVSQVRGLDMSTPELLARTDADYLGDWSVTRDIELLIRTGLGSGRGDAAKL</sequence>